<keyword evidence="1" id="KW-0732">Signal</keyword>
<comment type="caution">
    <text evidence="2">The sequence shown here is derived from an EMBL/GenBank/DDBJ whole genome shotgun (WGS) entry which is preliminary data.</text>
</comment>
<dbReference type="RefSeq" id="WP_319989179.1">
    <property type="nucleotide sequence ID" value="NZ_JAXAVV010000028.1"/>
</dbReference>
<evidence type="ECO:0000313" key="2">
    <source>
        <dbReference type="EMBL" id="MDX8055445.1"/>
    </source>
</evidence>
<dbReference type="EMBL" id="JAXAVV010000028">
    <property type="protein sequence ID" value="MDX8055445.1"/>
    <property type="molecule type" value="Genomic_DNA"/>
</dbReference>
<name>A0ABU4U4D8_9PSEU</name>
<evidence type="ECO:0000313" key="3">
    <source>
        <dbReference type="Proteomes" id="UP001271792"/>
    </source>
</evidence>
<reference evidence="2 3" key="1">
    <citation type="submission" date="2023-11" db="EMBL/GenBank/DDBJ databases">
        <title>Lentzea sokolovensis, sp. nov., Lentzea kristufkii, sp. nov., and Lentzea miocenensis, sp. nov., rare actinobacteria from Sokolov Coal Basin, Miocene lacustrine sediment, Czech Republic.</title>
        <authorList>
            <person name="Lara A."/>
            <person name="Kotroba L."/>
            <person name="Nouioui I."/>
            <person name="Neumann-Schaal M."/>
            <person name="Mast Y."/>
            <person name="Chronakova A."/>
        </authorList>
    </citation>
    <scope>NUCLEOTIDE SEQUENCE [LARGE SCALE GENOMIC DNA]</scope>
    <source>
        <strain evidence="2 3">BCCO 10_0798</strain>
    </source>
</reference>
<dbReference type="Proteomes" id="UP001271792">
    <property type="component" value="Unassembled WGS sequence"/>
</dbReference>
<gene>
    <name evidence="2" type="ORF">SK571_39235</name>
</gene>
<keyword evidence="3" id="KW-1185">Reference proteome</keyword>
<reference evidence="2 3" key="2">
    <citation type="submission" date="2023-11" db="EMBL/GenBank/DDBJ databases">
        <authorList>
            <person name="Lara A.C."/>
            <person name="Chronakova A."/>
        </authorList>
    </citation>
    <scope>NUCLEOTIDE SEQUENCE [LARGE SCALE GENOMIC DNA]</scope>
    <source>
        <strain evidence="2 3">BCCO 10_0798</strain>
    </source>
</reference>
<organism evidence="2 3">
    <name type="scientific">Lentzea kristufekii</name>
    <dbReference type="NCBI Taxonomy" id="3095430"/>
    <lineage>
        <taxon>Bacteria</taxon>
        <taxon>Bacillati</taxon>
        <taxon>Actinomycetota</taxon>
        <taxon>Actinomycetes</taxon>
        <taxon>Pseudonocardiales</taxon>
        <taxon>Pseudonocardiaceae</taxon>
        <taxon>Lentzea</taxon>
    </lineage>
</organism>
<evidence type="ECO:0000256" key="1">
    <source>
        <dbReference type="SAM" id="SignalP"/>
    </source>
</evidence>
<feature type="signal peptide" evidence="1">
    <location>
        <begin position="1"/>
        <end position="19"/>
    </location>
</feature>
<sequence>MKRKTMGITTALTPRAALTATGTLGGTISSALGLSGAGQLVPRDVVRDTDGIHHLRFDRTAVNRSWAAVNVK</sequence>
<proteinExistence type="predicted"/>
<accession>A0ABU4U4D8</accession>
<protein>
    <submittedName>
        <fullName evidence="2">Uncharacterized protein</fullName>
    </submittedName>
</protein>
<feature type="chain" id="PRO_5045332437" evidence="1">
    <location>
        <begin position="20"/>
        <end position="72"/>
    </location>
</feature>